<accession>A0A9N9B5I5</accession>
<keyword evidence="2" id="KW-1185">Reference proteome</keyword>
<evidence type="ECO:0000313" key="1">
    <source>
        <dbReference type="EMBL" id="CAG8552196.1"/>
    </source>
</evidence>
<evidence type="ECO:0000313" key="2">
    <source>
        <dbReference type="Proteomes" id="UP000789759"/>
    </source>
</evidence>
<proteinExistence type="predicted"/>
<dbReference type="AlphaFoldDB" id="A0A9N9B5I5"/>
<reference evidence="1" key="1">
    <citation type="submission" date="2021-06" db="EMBL/GenBank/DDBJ databases">
        <authorList>
            <person name="Kallberg Y."/>
            <person name="Tangrot J."/>
            <person name="Rosling A."/>
        </authorList>
    </citation>
    <scope>NUCLEOTIDE SEQUENCE</scope>
    <source>
        <strain evidence="1">FL966</strain>
    </source>
</reference>
<gene>
    <name evidence="1" type="ORF">CPELLU_LOCUS4807</name>
</gene>
<dbReference type="EMBL" id="CAJVQA010002591">
    <property type="protein sequence ID" value="CAG8552196.1"/>
    <property type="molecule type" value="Genomic_DNA"/>
</dbReference>
<protein>
    <submittedName>
        <fullName evidence="1">20926_t:CDS:1</fullName>
    </submittedName>
</protein>
<dbReference type="Proteomes" id="UP000789759">
    <property type="component" value="Unassembled WGS sequence"/>
</dbReference>
<comment type="caution">
    <text evidence="1">The sequence shown here is derived from an EMBL/GenBank/DDBJ whole genome shotgun (WGS) entry which is preliminary data.</text>
</comment>
<organism evidence="1 2">
    <name type="scientific">Cetraspora pellucida</name>
    <dbReference type="NCBI Taxonomy" id="1433469"/>
    <lineage>
        <taxon>Eukaryota</taxon>
        <taxon>Fungi</taxon>
        <taxon>Fungi incertae sedis</taxon>
        <taxon>Mucoromycota</taxon>
        <taxon>Glomeromycotina</taxon>
        <taxon>Glomeromycetes</taxon>
        <taxon>Diversisporales</taxon>
        <taxon>Gigasporaceae</taxon>
        <taxon>Cetraspora</taxon>
    </lineage>
</organism>
<name>A0A9N9B5I5_9GLOM</name>
<sequence>MQTPQQNTKLAIDMLKQYLNDLYSEETELYKQAEAIENSIKKLPAYKANSVRLNYQTRNIYTSKSLNFQELPKPTNADVVSKPMDFVETPYGKHDIKLIYA</sequence>